<organism evidence="5 6">
    <name type="scientific">Apiospora saccharicola</name>
    <dbReference type="NCBI Taxonomy" id="335842"/>
    <lineage>
        <taxon>Eukaryota</taxon>
        <taxon>Fungi</taxon>
        <taxon>Dikarya</taxon>
        <taxon>Ascomycota</taxon>
        <taxon>Pezizomycotina</taxon>
        <taxon>Sordariomycetes</taxon>
        <taxon>Xylariomycetidae</taxon>
        <taxon>Amphisphaeriales</taxon>
        <taxon>Apiosporaceae</taxon>
        <taxon>Apiospora</taxon>
    </lineage>
</organism>
<sequence length="397" mass="43733">MPRDRNDWNRRIRKLIGRFRSPAAGLPAASVPVLQTYDMGESTDSTSNSLATSQAVLRARTNLLYVLDEIDCEDSTSSGELVPGAAVVDYIRKVECYSNHKVCDALERCDITTAEWQKVCFAAHAAEDVHKMPKSPGQSTLVSGSRAGTSKIYSITQRTEDSGQYLIIAIRATRTAFDWTVNFNSDLVDFPEVRNDIKCHKGFLSVARNMRASIENAIREQTLPLDEPIQTILTGHSSGAAVAQLLFAILSAPDTANAETAVSSITKIDCITFGGPPVSVAPLHDSTNRRGGLFLNIVNEGDPVSLARPEYFDSLLKAYLEPPPSAAASWKVPPSTLHASGRQILLRDISEEGSDVEYPEAYWVDHRQLSLVIFGNPVRHSMTLYRNQVVEIRDRQE</sequence>
<evidence type="ECO:0000256" key="2">
    <source>
        <dbReference type="ARBA" id="ARBA00047591"/>
    </source>
</evidence>
<dbReference type="CDD" id="cd00519">
    <property type="entry name" value="Lipase_3"/>
    <property type="match status" value="1"/>
</dbReference>
<dbReference type="Pfam" id="PF01764">
    <property type="entry name" value="Lipase_3"/>
    <property type="match status" value="1"/>
</dbReference>
<gene>
    <name evidence="5" type="ORF">PG996_002729</name>
</gene>
<evidence type="ECO:0000313" key="6">
    <source>
        <dbReference type="Proteomes" id="UP001446871"/>
    </source>
</evidence>
<comment type="similarity">
    <text evidence="1">Belongs to the AB hydrolase superfamily. Lipase family. Class 3 subfamily.</text>
</comment>
<evidence type="ECO:0000313" key="5">
    <source>
        <dbReference type="EMBL" id="KAK8083948.1"/>
    </source>
</evidence>
<comment type="caution">
    <text evidence="5">The sequence shown here is derived from an EMBL/GenBank/DDBJ whole genome shotgun (WGS) entry which is preliminary data.</text>
</comment>
<dbReference type="EMBL" id="JAQQWM010000001">
    <property type="protein sequence ID" value="KAK8083948.1"/>
    <property type="molecule type" value="Genomic_DNA"/>
</dbReference>
<comment type="catalytic activity">
    <reaction evidence="2">
        <text>a diacylglycerol + H2O = a monoacylglycerol + a fatty acid + H(+)</text>
        <dbReference type="Rhea" id="RHEA:32731"/>
        <dbReference type="ChEBI" id="CHEBI:15377"/>
        <dbReference type="ChEBI" id="CHEBI:15378"/>
        <dbReference type="ChEBI" id="CHEBI:17408"/>
        <dbReference type="ChEBI" id="CHEBI:18035"/>
        <dbReference type="ChEBI" id="CHEBI:28868"/>
    </reaction>
</comment>
<reference evidence="5 6" key="1">
    <citation type="submission" date="2023-01" db="EMBL/GenBank/DDBJ databases">
        <title>Analysis of 21 Apiospora genomes using comparative genomics revels a genus with tremendous synthesis potential of carbohydrate active enzymes and secondary metabolites.</title>
        <authorList>
            <person name="Sorensen T."/>
        </authorList>
    </citation>
    <scope>NUCLEOTIDE SEQUENCE [LARGE SCALE GENOMIC DNA]</scope>
    <source>
        <strain evidence="5 6">CBS 83171</strain>
    </source>
</reference>
<accession>A0ABR1WKF3</accession>
<proteinExistence type="inferred from homology"/>
<dbReference type="InterPro" id="IPR002921">
    <property type="entry name" value="Fungal_lipase-type"/>
</dbReference>
<dbReference type="Gene3D" id="3.40.50.1820">
    <property type="entry name" value="alpha/beta hydrolase"/>
    <property type="match status" value="1"/>
</dbReference>
<keyword evidence="6" id="KW-1185">Reference proteome</keyword>
<comment type="catalytic activity">
    <reaction evidence="3">
        <text>a monoacylglycerol + H2O = glycerol + a fatty acid + H(+)</text>
        <dbReference type="Rhea" id="RHEA:15245"/>
        <dbReference type="ChEBI" id="CHEBI:15377"/>
        <dbReference type="ChEBI" id="CHEBI:15378"/>
        <dbReference type="ChEBI" id="CHEBI:17408"/>
        <dbReference type="ChEBI" id="CHEBI:17754"/>
        <dbReference type="ChEBI" id="CHEBI:28868"/>
    </reaction>
</comment>
<dbReference type="Proteomes" id="UP001446871">
    <property type="component" value="Unassembled WGS sequence"/>
</dbReference>
<feature type="domain" description="Fungal lipase-type" evidence="4">
    <location>
        <begin position="167"/>
        <end position="306"/>
    </location>
</feature>
<name>A0ABR1WKF3_9PEZI</name>
<dbReference type="InterPro" id="IPR051218">
    <property type="entry name" value="Sec_MonoDiacylglyc_Lipase"/>
</dbReference>
<evidence type="ECO:0000256" key="3">
    <source>
        <dbReference type="ARBA" id="ARBA00048461"/>
    </source>
</evidence>
<dbReference type="PANTHER" id="PTHR45856:SF24">
    <property type="entry name" value="FUNGAL LIPASE-LIKE DOMAIN-CONTAINING PROTEIN"/>
    <property type="match status" value="1"/>
</dbReference>
<dbReference type="InterPro" id="IPR029058">
    <property type="entry name" value="AB_hydrolase_fold"/>
</dbReference>
<evidence type="ECO:0000256" key="1">
    <source>
        <dbReference type="ARBA" id="ARBA00043996"/>
    </source>
</evidence>
<protein>
    <submittedName>
        <fullName evidence="5">Lipase- class 3</fullName>
    </submittedName>
</protein>
<evidence type="ECO:0000259" key="4">
    <source>
        <dbReference type="Pfam" id="PF01764"/>
    </source>
</evidence>
<dbReference type="PANTHER" id="PTHR45856">
    <property type="entry name" value="ALPHA/BETA-HYDROLASES SUPERFAMILY PROTEIN"/>
    <property type="match status" value="1"/>
</dbReference>
<dbReference type="SUPFAM" id="SSF53474">
    <property type="entry name" value="alpha/beta-Hydrolases"/>
    <property type="match status" value="1"/>
</dbReference>